<evidence type="ECO:0000256" key="1">
    <source>
        <dbReference type="SAM" id="MobiDB-lite"/>
    </source>
</evidence>
<feature type="region of interest" description="Disordered" evidence="1">
    <location>
        <begin position="368"/>
        <end position="394"/>
    </location>
</feature>
<sequence>MWNAVVRPLDAFMISFDLDARHHTRLHSIAKQLQRKLFRGAAFGGGGADAPPPPPRPVETLADLKIEPVDERIPFDPETDNIKRRNVVPVLYINCTNMNNAHRFVFCSEGWMGETAASAFDHQDSLPKLWYSDLEERMLAKKIMPAMCVAASAAVPGAINPLRLAGLFDGTRVPAHTPYEDIVLALSDGGASDNTGIATLLDAGVGAIIASNAGSGITLQRLPPALKSQISSVVRSLGTIRANLTRLQVERAAQACALLVHCGLSYSQIAAPPHYSPTRARTSRISEEQSVARERVRTLKASAVVGGTESDDDFPDLRDGGEAVNGNGFEGEAAATESKQDGVMASRSKNGVFDLNAAGVLKEEDIEAGQCPPPEAVGDDGQIGGGSSSTRHEPMDPEVIAAVRVMRTALDSFSEVESGALVAVGHATTSGELRRKAEAIATALACDQRCPAAALQLADSEKASSGDSFAFYEMAPLLRRHSSAPAAAKRDVLLQLVAGRKQLFRNHSLYPVYGTAVVVLLVLAALAGLGVGFWQLAEHWWVYPAREPTRSYAEQVLRPIAEDIQVKVNEELLAPFDLTAGFLLNLTAYFNASAAALGEGSVSLPLGWGGNVTIPPQLQKLLDLENVTLVPVMDITIEEDDCNFTVVTELTYTAYDTLGLLPPEGVTLEPVVDRIPWHEFLCDQQVGVYDPAINTCGPAADEASYLQHYQIGPPDSVVSNCTPGETPLPFQGTVLEGTFAFDAECRMSTLLSLQYNESCWPSGALLPDLLKLAQSEGVVAEAEEIANFSASSDLFKLGGGLVTCRAVGVASQLAICDSWDDRGWSTAAIVVVAVLAGIFAFATKFLPYAGWGLALLVMLGQIALALVHLLAIEPITRRRGSTRRLGL</sequence>
<feature type="region of interest" description="Disordered" evidence="1">
    <location>
        <begin position="302"/>
        <end position="342"/>
    </location>
</feature>
<evidence type="ECO:0000313" key="3">
    <source>
        <dbReference type="EMBL" id="CAE0135184.1"/>
    </source>
</evidence>
<protein>
    <submittedName>
        <fullName evidence="3">Uncharacterized protein</fullName>
    </submittedName>
</protein>
<feature type="transmembrane region" description="Helical" evidence="2">
    <location>
        <begin position="823"/>
        <end position="842"/>
    </location>
</feature>
<keyword evidence="2" id="KW-0472">Membrane</keyword>
<proteinExistence type="predicted"/>
<dbReference type="SUPFAM" id="SSF52151">
    <property type="entry name" value="FabD/lysophospholipase-like"/>
    <property type="match status" value="1"/>
</dbReference>
<feature type="transmembrane region" description="Helical" evidence="2">
    <location>
        <begin position="848"/>
        <end position="871"/>
    </location>
</feature>
<name>A0A7S3BH10_9VIRI</name>
<evidence type="ECO:0000256" key="2">
    <source>
        <dbReference type="SAM" id="Phobius"/>
    </source>
</evidence>
<feature type="transmembrane region" description="Helical" evidence="2">
    <location>
        <begin position="510"/>
        <end position="534"/>
    </location>
</feature>
<dbReference type="AlphaFoldDB" id="A0A7S3BH10"/>
<accession>A0A7S3BH10</accession>
<dbReference type="InterPro" id="IPR016035">
    <property type="entry name" value="Acyl_Trfase/lysoPLipase"/>
</dbReference>
<organism evidence="3">
    <name type="scientific">Prasinoderma singulare</name>
    <dbReference type="NCBI Taxonomy" id="676789"/>
    <lineage>
        <taxon>Eukaryota</taxon>
        <taxon>Viridiplantae</taxon>
        <taxon>Prasinodermophyta</taxon>
        <taxon>Prasinodermophyceae</taxon>
        <taxon>Prasinodermales</taxon>
        <taxon>Prasinodermaceae</taxon>
        <taxon>Prasinoderma</taxon>
    </lineage>
</organism>
<reference evidence="3" key="1">
    <citation type="submission" date="2021-01" db="EMBL/GenBank/DDBJ databases">
        <authorList>
            <person name="Corre E."/>
            <person name="Pelletier E."/>
            <person name="Niang G."/>
            <person name="Scheremetjew M."/>
            <person name="Finn R."/>
            <person name="Kale V."/>
            <person name="Holt S."/>
            <person name="Cochrane G."/>
            <person name="Meng A."/>
            <person name="Brown T."/>
            <person name="Cohen L."/>
        </authorList>
    </citation>
    <scope>NUCLEOTIDE SEQUENCE</scope>
    <source>
        <strain evidence="3">RCC927</strain>
    </source>
</reference>
<dbReference type="EMBL" id="HBHY01008266">
    <property type="protein sequence ID" value="CAE0135184.1"/>
    <property type="molecule type" value="Transcribed_RNA"/>
</dbReference>
<keyword evidence="2" id="KW-0812">Transmembrane</keyword>
<keyword evidence="2" id="KW-1133">Transmembrane helix</keyword>
<gene>
    <name evidence="3" type="ORF">PSIN1315_LOCUS5308</name>
</gene>